<dbReference type="PANTHER" id="PTHR43752:SF2">
    <property type="entry name" value="BNR_ASP-BOX REPEAT FAMILY PROTEIN"/>
    <property type="match status" value="1"/>
</dbReference>
<dbReference type="InterPro" id="IPR036278">
    <property type="entry name" value="Sialidase_sf"/>
</dbReference>
<feature type="region of interest" description="Disordered" evidence="1">
    <location>
        <begin position="588"/>
        <end position="690"/>
    </location>
</feature>
<keyword evidence="5" id="KW-1185">Reference proteome</keyword>
<feature type="domain" description="Sialidase" evidence="3">
    <location>
        <begin position="207"/>
        <end position="487"/>
    </location>
</feature>
<feature type="chain" id="PRO_5042052611" description="Sialidase domain-containing protein" evidence="2">
    <location>
        <begin position="21"/>
        <end position="715"/>
    </location>
</feature>
<keyword evidence="2" id="KW-0732">Signal</keyword>
<feature type="signal peptide" evidence="2">
    <location>
        <begin position="1"/>
        <end position="20"/>
    </location>
</feature>
<evidence type="ECO:0000259" key="3">
    <source>
        <dbReference type="Pfam" id="PF13088"/>
    </source>
</evidence>
<dbReference type="Proteomes" id="UP001190700">
    <property type="component" value="Unassembled WGS sequence"/>
</dbReference>
<gene>
    <name evidence="4" type="ORF">CYMTET_41848</name>
</gene>
<name>A0AAE0F365_9CHLO</name>
<organism evidence="4 5">
    <name type="scientific">Cymbomonas tetramitiformis</name>
    <dbReference type="NCBI Taxonomy" id="36881"/>
    <lineage>
        <taxon>Eukaryota</taxon>
        <taxon>Viridiplantae</taxon>
        <taxon>Chlorophyta</taxon>
        <taxon>Pyramimonadophyceae</taxon>
        <taxon>Pyramimonadales</taxon>
        <taxon>Pyramimonadaceae</taxon>
        <taxon>Cymbomonas</taxon>
    </lineage>
</organism>
<feature type="compositionally biased region" description="Basic residues" evidence="1">
    <location>
        <begin position="597"/>
        <end position="611"/>
    </location>
</feature>
<evidence type="ECO:0000313" key="4">
    <source>
        <dbReference type="EMBL" id="KAK3248695.1"/>
    </source>
</evidence>
<feature type="region of interest" description="Disordered" evidence="1">
    <location>
        <begin position="166"/>
        <end position="196"/>
    </location>
</feature>
<dbReference type="InterPro" id="IPR011040">
    <property type="entry name" value="Sialidase"/>
</dbReference>
<evidence type="ECO:0000313" key="5">
    <source>
        <dbReference type="Proteomes" id="UP001190700"/>
    </source>
</evidence>
<feature type="compositionally biased region" description="Basic and acidic residues" evidence="1">
    <location>
        <begin position="536"/>
        <end position="550"/>
    </location>
</feature>
<feature type="compositionally biased region" description="Polar residues" evidence="1">
    <location>
        <begin position="170"/>
        <end position="182"/>
    </location>
</feature>
<dbReference type="PANTHER" id="PTHR43752">
    <property type="entry name" value="BNR/ASP-BOX REPEAT FAMILY PROTEIN"/>
    <property type="match status" value="1"/>
</dbReference>
<accession>A0AAE0F365</accession>
<dbReference type="AlphaFoldDB" id="A0AAE0F365"/>
<dbReference type="Pfam" id="PF13088">
    <property type="entry name" value="BNR_2"/>
    <property type="match status" value="1"/>
</dbReference>
<dbReference type="Gene3D" id="2.120.10.10">
    <property type="match status" value="1"/>
</dbReference>
<comment type="caution">
    <text evidence="4">The sequence shown here is derived from an EMBL/GenBank/DDBJ whole genome shotgun (WGS) entry which is preliminary data.</text>
</comment>
<feature type="compositionally biased region" description="Polar residues" evidence="1">
    <location>
        <begin position="631"/>
        <end position="645"/>
    </location>
</feature>
<dbReference type="PROSITE" id="PS51257">
    <property type="entry name" value="PROKAR_LIPOPROTEIN"/>
    <property type="match status" value="1"/>
</dbReference>
<proteinExistence type="predicted"/>
<dbReference type="EMBL" id="LGRX02027865">
    <property type="protein sequence ID" value="KAK3248695.1"/>
    <property type="molecule type" value="Genomic_DNA"/>
</dbReference>
<evidence type="ECO:0000256" key="1">
    <source>
        <dbReference type="SAM" id="MobiDB-lite"/>
    </source>
</evidence>
<dbReference type="SUPFAM" id="SSF50939">
    <property type="entry name" value="Sialidases"/>
    <property type="match status" value="1"/>
</dbReference>
<evidence type="ECO:0000256" key="2">
    <source>
        <dbReference type="SAM" id="SignalP"/>
    </source>
</evidence>
<dbReference type="CDD" id="cd15482">
    <property type="entry name" value="Sialidase_non-viral"/>
    <property type="match status" value="1"/>
</dbReference>
<protein>
    <recommendedName>
        <fullName evidence="3">Sialidase domain-containing protein</fullName>
    </recommendedName>
</protein>
<reference evidence="4 5" key="1">
    <citation type="journal article" date="2015" name="Genome Biol. Evol.">
        <title>Comparative Genomics of a Bacterivorous Green Alga Reveals Evolutionary Causalities and Consequences of Phago-Mixotrophic Mode of Nutrition.</title>
        <authorList>
            <person name="Burns J.A."/>
            <person name="Paasch A."/>
            <person name="Narechania A."/>
            <person name="Kim E."/>
        </authorList>
    </citation>
    <scope>NUCLEOTIDE SEQUENCE [LARGE SCALE GENOMIC DNA]</scope>
    <source>
        <strain evidence="4 5">PLY_AMNH</strain>
    </source>
</reference>
<sequence length="715" mass="75831">MKPNRIIATLLVLVSCGASADEAAEAVPNELKPANAGASQEQQNRQNKLPYLSASVRKAREQRASASRFRKNFGITTGSAYSAKPNPGSRIQNVRLRARPRRAARRGSLNSGTSVALPPFGPTARLEALRDEAFDLTAEVTYGCADPTPEDSRCAGAPALDGFLHPRGQGQENHTGQANSTGPFAGLLEAPPGSSNHASSLIELPGGALLLAWFSGTAEGNGNVGILLARLEPGSQQWSKPFMVAVDPERSAQNPLLFHDAERGEVVLLHTSQAAGQGQGTSRVDLLRSADSGATWGNATTVFTDNGPFIRNTMLLGADGRDWLLPMYYTPSGYRKFAEHYCRMQRSSDGGRTWQRVSMSQAGAWLAQPSVVRTGKKALVAFFRDRRGVHVYRSTSQDDGKSWSKPQATILPNNNAGLQAIRLRSGWIALAFNNNAGGPGGNRHPMSLALSADGGATWPFVRDLEKGTLGEYSYPSILQDEAGRIHVTYTYLRQTIKHVIVSENWVKAGSTEGVFKPSKEHKGATEGFSLASDPVGQDKLKQEGDGKEMVADEPGEVTQGSNHAHDGAARDQSSGASRALPLMAAHNRPSQLASLNRLRRARVVQSAKRRADKQTNARPRSAVGWLGPNSDAGQGNAGVNSNTGSGKAGPSNAARSGKAGPGSDAEPGEVGPNSDAEQGEGGGNSDAEHGEPLCNCTAACALLKPSLRSRFIYAP</sequence>
<feature type="region of interest" description="Disordered" evidence="1">
    <location>
        <begin position="517"/>
        <end position="576"/>
    </location>
</feature>